<dbReference type="SUPFAM" id="SSF54810">
    <property type="entry name" value="GMP synthetase C-terminal dimerisation domain"/>
    <property type="match status" value="1"/>
</dbReference>
<organism evidence="12 13">
    <name type="scientific">Eiseniibacteriota bacterium</name>
    <dbReference type="NCBI Taxonomy" id="2212470"/>
    <lineage>
        <taxon>Bacteria</taxon>
        <taxon>Candidatus Eiseniibacteriota</taxon>
    </lineage>
</organism>
<keyword evidence="9" id="KW-0315">Glutamine amidotransferase</keyword>
<dbReference type="SUPFAM" id="SSF52402">
    <property type="entry name" value="Adenine nucleotide alpha hydrolases-like"/>
    <property type="match status" value="1"/>
</dbReference>
<dbReference type="GO" id="GO:0003921">
    <property type="term" value="F:GMP synthase activity"/>
    <property type="evidence" value="ECO:0007669"/>
    <property type="project" value="InterPro"/>
</dbReference>
<evidence type="ECO:0000259" key="11">
    <source>
        <dbReference type="PROSITE" id="PS51553"/>
    </source>
</evidence>
<dbReference type="InterPro" id="IPR029062">
    <property type="entry name" value="Class_I_gatase-like"/>
</dbReference>
<proteinExistence type="predicted"/>
<protein>
    <recommendedName>
        <fullName evidence="3">GMP synthase (glutamine-hydrolyzing)</fullName>
        <ecNumber evidence="3">6.3.5.2</ecNumber>
    </recommendedName>
</protein>
<dbReference type="UniPathway" id="UPA00189">
    <property type="reaction ID" value="UER00296"/>
</dbReference>
<feature type="domain" description="GMPS ATP-PPase" evidence="11">
    <location>
        <begin position="99"/>
        <end position="291"/>
    </location>
</feature>
<sequence length="416" mass="45358">AGGQGEYGRAELQNSGNSALLTEVSPVSQVWMSHGDSVATLPTGFEVHAKSDDGIVAAIGHPERQCFGIQFHPEVVHTTEGKKILKNFVFGICKAKNDWDLGDFEAQAIARIQEQVGSDGQVICGLSGGVDSAVVAALLHKAVGERLHCVFVDHGLLRSGEVNEVLRVLGEEVGLRIHAVDASDRFLGKLAGVEDPEKKRKIIGEEFIRVFEDEAKKIPGARFLAQGTLYPDVIESVSVAGPSVTIKSHHNVGGLPEHMDLELVEPVRELFKDEVRELGLQLKLPKHVVGRHPFPGPGLAIRILGPVTRESADLLREADRIYLEELRRADLYDAIWQAFAVLLPVYSVGVMGDQRSYAQVVGLRAVNSVDGMTADWFPMPSEVLGKISNRIINELPGVNRVVYDVTSKPPATIEWE</sequence>
<dbReference type="CDD" id="cd01997">
    <property type="entry name" value="GMP_synthase_C"/>
    <property type="match status" value="1"/>
</dbReference>
<evidence type="ECO:0000256" key="6">
    <source>
        <dbReference type="ARBA" id="ARBA00022749"/>
    </source>
</evidence>
<evidence type="ECO:0000256" key="4">
    <source>
        <dbReference type="ARBA" id="ARBA00022598"/>
    </source>
</evidence>
<feature type="binding site" evidence="10">
    <location>
        <begin position="127"/>
        <end position="133"/>
    </location>
    <ligand>
        <name>ATP</name>
        <dbReference type="ChEBI" id="CHEBI:30616"/>
    </ligand>
</feature>
<evidence type="ECO:0000313" key="13">
    <source>
        <dbReference type="Proteomes" id="UP000547674"/>
    </source>
</evidence>
<keyword evidence="7 10" id="KW-0658">Purine biosynthesis</keyword>
<reference evidence="12 13" key="1">
    <citation type="submission" date="2020-03" db="EMBL/GenBank/DDBJ databases">
        <title>Metabolic flexibility allows generalist bacteria to become dominant in a frequently disturbed ecosystem.</title>
        <authorList>
            <person name="Chen Y.-J."/>
            <person name="Leung P.M."/>
            <person name="Bay S.K."/>
            <person name="Hugenholtz P."/>
            <person name="Kessler A.J."/>
            <person name="Shelley G."/>
            <person name="Waite D.W."/>
            <person name="Cook P.L."/>
            <person name="Greening C."/>
        </authorList>
    </citation>
    <scope>NUCLEOTIDE SEQUENCE [LARGE SCALE GENOMIC DNA]</scope>
    <source>
        <strain evidence="12">SS_bin_28</strain>
    </source>
</reference>
<name>A0A7Y2E8V9_UNCEI</name>
<dbReference type="Gene3D" id="3.40.50.880">
    <property type="match status" value="1"/>
</dbReference>
<comment type="pathway">
    <text evidence="2">Purine metabolism; GMP biosynthesis; GMP from XMP (L-Gln route): step 1/1.</text>
</comment>
<dbReference type="Proteomes" id="UP000547674">
    <property type="component" value="Unassembled WGS sequence"/>
</dbReference>
<dbReference type="NCBIfam" id="NF000848">
    <property type="entry name" value="PRK00074.1"/>
    <property type="match status" value="1"/>
</dbReference>
<dbReference type="InterPro" id="IPR014729">
    <property type="entry name" value="Rossmann-like_a/b/a_fold"/>
</dbReference>
<dbReference type="FunFam" id="3.40.50.620:FF:000001">
    <property type="entry name" value="GMP synthase [glutamine-hydrolyzing]"/>
    <property type="match status" value="1"/>
</dbReference>
<evidence type="ECO:0000256" key="10">
    <source>
        <dbReference type="PROSITE-ProRule" id="PRU00886"/>
    </source>
</evidence>
<dbReference type="InterPro" id="IPR017926">
    <property type="entry name" value="GATASE"/>
</dbReference>
<dbReference type="PROSITE" id="PS51273">
    <property type="entry name" value="GATASE_TYPE_1"/>
    <property type="match status" value="1"/>
</dbReference>
<dbReference type="FunFam" id="3.30.300.10:FF:000002">
    <property type="entry name" value="GMP synthase [glutamine-hydrolyzing]"/>
    <property type="match status" value="1"/>
</dbReference>
<dbReference type="SUPFAM" id="SSF52317">
    <property type="entry name" value="Class I glutamine amidotransferase-like"/>
    <property type="match status" value="1"/>
</dbReference>
<dbReference type="Pfam" id="PF00958">
    <property type="entry name" value="GMP_synt_C"/>
    <property type="match status" value="1"/>
</dbReference>
<dbReference type="InterPro" id="IPR025777">
    <property type="entry name" value="GMPS_ATP_PPase_dom"/>
</dbReference>
<accession>A0A7Y2E8V9</accession>
<keyword evidence="5 10" id="KW-0547">Nucleotide-binding</keyword>
<evidence type="ECO:0000256" key="7">
    <source>
        <dbReference type="ARBA" id="ARBA00022755"/>
    </source>
</evidence>
<dbReference type="PANTHER" id="PTHR11922:SF2">
    <property type="entry name" value="GMP SYNTHASE [GLUTAMINE-HYDROLYZING]"/>
    <property type="match status" value="1"/>
</dbReference>
<dbReference type="Pfam" id="PF02540">
    <property type="entry name" value="NAD_synthase"/>
    <property type="match status" value="1"/>
</dbReference>
<evidence type="ECO:0000256" key="8">
    <source>
        <dbReference type="ARBA" id="ARBA00022840"/>
    </source>
</evidence>
<gene>
    <name evidence="12" type="primary">guaA</name>
    <name evidence="12" type="ORF">HKN21_11370</name>
</gene>
<dbReference type="GO" id="GO:0005829">
    <property type="term" value="C:cytosol"/>
    <property type="evidence" value="ECO:0007669"/>
    <property type="project" value="TreeGrafter"/>
</dbReference>
<keyword evidence="6 10" id="KW-0332">GMP biosynthesis</keyword>
<evidence type="ECO:0000256" key="3">
    <source>
        <dbReference type="ARBA" id="ARBA00012746"/>
    </source>
</evidence>
<dbReference type="EC" id="6.3.5.2" evidence="3"/>
<comment type="function">
    <text evidence="1">Catalyzes the synthesis of GMP from XMP.</text>
</comment>
<evidence type="ECO:0000256" key="5">
    <source>
        <dbReference type="ARBA" id="ARBA00022741"/>
    </source>
</evidence>
<dbReference type="PROSITE" id="PS51553">
    <property type="entry name" value="GMPS_ATP_PPASE"/>
    <property type="match status" value="1"/>
</dbReference>
<evidence type="ECO:0000256" key="9">
    <source>
        <dbReference type="ARBA" id="ARBA00022962"/>
    </source>
</evidence>
<dbReference type="EMBL" id="JABDJR010000457">
    <property type="protein sequence ID" value="NNF07351.1"/>
    <property type="molecule type" value="Genomic_DNA"/>
</dbReference>
<evidence type="ECO:0000256" key="1">
    <source>
        <dbReference type="ARBA" id="ARBA00002332"/>
    </source>
</evidence>
<evidence type="ECO:0000256" key="2">
    <source>
        <dbReference type="ARBA" id="ARBA00005153"/>
    </source>
</evidence>
<dbReference type="Gene3D" id="3.30.300.10">
    <property type="match status" value="1"/>
</dbReference>
<dbReference type="InterPro" id="IPR001674">
    <property type="entry name" value="GMP_synth_C"/>
</dbReference>
<comment type="caution">
    <text evidence="12">The sequence shown here is derived from an EMBL/GenBank/DDBJ whole genome shotgun (WGS) entry which is preliminary data.</text>
</comment>
<dbReference type="Gene3D" id="3.40.50.620">
    <property type="entry name" value="HUPs"/>
    <property type="match status" value="1"/>
</dbReference>
<keyword evidence="4 12" id="KW-0436">Ligase</keyword>
<evidence type="ECO:0000313" key="12">
    <source>
        <dbReference type="EMBL" id="NNF07351.1"/>
    </source>
</evidence>
<feature type="non-terminal residue" evidence="12">
    <location>
        <position position="1"/>
    </location>
</feature>
<keyword evidence="8 10" id="KW-0067">ATP-binding</keyword>
<dbReference type="Pfam" id="PF00117">
    <property type="entry name" value="GATase"/>
    <property type="match status" value="1"/>
</dbReference>
<dbReference type="NCBIfam" id="TIGR00884">
    <property type="entry name" value="guaA_Cterm"/>
    <property type="match status" value="1"/>
</dbReference>
<dbReference type="PANTHER" id="PTHR11922">
    <property type="entry name" value="GMP SYNTHASE-RELATED"/>
    <property type="match status" value="1"/>
</dbReference>
<dbReference type="GO" id="GO:0005524">
    <property type="term" value="F:ATP binding"/>
    <property type="evidence" value="ECO:0007669"/>
    <property type="project" value="UniProtKB-UniRule"/>
</dbReference>
<dbReference type="AlphaFoldDB" id="A0A7Y2E8V9"/>
<dbReference type="InterPro" id="IPR022310">
    <property type="entry name" value="NAD/GMP_synthase"/>
</dbReference>